<feature type="compositionally biased region" description="Basic residues" evidence="1">
    <location>
        <begin position="925"/>
        <end position="943"/>
    </location>
</feature>
<feature type="region of interest" description="Disordered" evidence="1">
    <location>
        <begin position="92"/>
        <end position="128"/>
    </location>
</feature>
<evidence type="ECO:0000313" key="3">
    <source>
        <dbReference type="Proteomes" id="UP001652700"/>
    </source>
</evidence>
<feature type="region of interest" description="Disordered" evidence="1">
    <location>
        <begin position="764"/>
        <end position="795"/>
    </location>
</feature>
<sequence length="996" mass="112277">MYPQSSGRLNMNGYSARSISNRAFSDEYEEPVRDSSRYRRGAINSLDYCFCSEEAIELPAPIPVKSDVGSYASSRFFDGNGPSQYSRSQVIPTEEMDDSSDNLTARSTNISSLGPYTSGNLRNGSGKFKRNQSDVFRLGSQRKPVVRLKVHASVQTSETYLSTCVGVEYYSQRNGQTRAVDTGRSQRKVVRPKVDRSLREIEIPSDRSEMKSHVWLPENGKSMASNGTNTESMVKRQASLGRKLSKLRSRDPLRKSSHFTSLSKPALRNISTGYIDPDKSFMSSRSRDPIRKSSQFPAASRSVVRDASTSYLESDDSFAPSYSRDPVKMSSIHFGPQPRSSVRTVPSSYPSYTSPSYVSPSFISPSESKPYYTPQTSKLCKARANICAQRFKIASHASVHTMENKSTIYSSSELVGGRKSRVYENSKCKCFNTRCLQKAIRKFVREAIEESLRESGMSQLDLDASMLDQRTPSRQQGVQVVPSTTDGIMMYRSEGTSGYLPVITDPVPNACGCLCICNPDPARSLRNVNRSDRAVGGNLDMLSEMRISRPTVSIIDPKIASAVAMKDQYTEHQVGAGCNCCQTSSKTRLLCSQRRARDIESHTDESAKVSFVEESILSGSLQDGRHGIFHKAADDRFPDPSITRFPSHGAVSHKDEQKVIPLGKDPSLCVLQQGNFKTYLMRKSAGIELPKVTEEELQLINEYMKSSPMKSTSSVTINDKHDRHHYPTESDHKFDYNRLENISHRLSDDTLDYRLLRQELPKKTESQIIRERPPTRKRASIAPDEASEDRERHKLHSIGDEERRIIEEVRSEHEKKLIDSLKGDEEKELQVTEATSWLKEPGETEAENFEPSDSLEKEAASYEAAQHTRYNAEPATVFESIIQEEKKKLRRHSKRSSIPSDQSEFEQEKDHGGKSGKGFFSFFKNWRKNGKSGSKRKEPKRKVGLSNDIEDDISESISGVSGTETEEHRRSRRSSMSSYKDRPLPSHFRQNIYKFN</sequence>
<evidence type="ECO:0000256" key="1">
    <source>
        <dbReference type="SAM" id="MobiDB-lite"/>
    </source>
</evidence>
<protein>
    <submittedName>
        <fullName evidence="2">Uncharacterized protein</fullName>
    </submittedName>
</protein>
<feature type="compositionally biased region" description="Basic and acidic residues" evidence="1">
    <location>
        <begin position="718"/>
        <end position="729"/>
    </location>
</feature>
<feature type="region of interest" description="Disordered" evidence="1">
    <location>
        <begin position="709"/>
        <end position="729"/>
    </location>
</feature>
<name>A0ABM5IWF0_DIAVI</name>
<feature type="compositionally biased region" description="Polar residues" evidence="1">
    <location>
        <begin position="222"/>
        <end position="232"/>
    </location>
</feature>
<evidence type="ECO:0000313" key="2">
    <source>
        <dbReference type="EnsemblMetazoa" id="XP_028145315.2"/>
    </source>
</evidence>
<keyword evidence="3" id="KW-1185">Reference proteome</keyword>
<reference evidence="2" key="1">
    <citation type="submission" date="2025-05" db="UniProtKB">
        <authorList>
            <consortium name="EnsemblMetazoa"/>
        </authorList>
    </citation>
    <scope>IDENTIFICATION</scope>
</reference>
<feature type="compositionally biased region" description="Polar residues" evidence="1">
    <location>
        <begin position="101"/>
        <end position="123"/>
    </location>
</feature>
<feature type="compositionally biased region" description="Basic and acidic residues" evidence="1">
    <location>
        <begin position="764"/>
        <end position="774"/>
    </location>
</feature>
<dbReference type="RefSeq" id="XP_028145315.2">
    <property type="nucleotide sequence ID" value="XM_028289514.2"/>
</dbReference>
<accession>A0ABM5IWF0</accession>
<feature type="region of interest" description="Disordered" evidence="1">
    <location>
        <begin position="835"/>
        <end position="868"/>
    </location>
</feature>
<feature type="region of interest" description="Disordered" evidence="1">
    <location>
        <begin position="218"/>
        <end position="299"/>
    </location>
</feature>
<proteinExistence type="predicted"/>
<feature type="region of interest" description="Disordered" evidence="1">
    <location>
        <begin position="886"/>
        <end position="996"/>
    </location>
</feature>
<dbReference type="GeneID" id="114338882"/>
<dbReference type="EnsemblMetazoa" id="XM_028289514.2">
    <property type="protein sequence ID" value="XP_028145315.2"/>
    <property type="gene ID" value="LOC114338882"/>
</dbReference>
<dbReference type="Proteomes" id="UP001652700">
    <property type="component" value="Unplaced"/>
</dbReference>
<organism evidence="2 3">
    <name type="scientific">Diabrotica virgifera virgifera</name>
    <name type="common">western corn rootworm</name>
    <dbReference type="NCBI Taxonomy" id="50390"/>
    <lineage>
        <taxon>Eukaryota</taxon>
        <taxon>Metazoa</taxon>
        <taxon>Ecdysozoa</taxon>
        <taxon>Arthropoda</taxon>
        <taxon>Hexapoda</taxon>
        <taxon>Insecta</taxon>
        <taxon>Pterygota</taxon>
        <taxon>Neoptera</taxon>
        <taxon>Endopterygota</taxon>
        <taxon>Coleoptera</taxon>
        <taxon>Polyphaga</taxon>
        <taxon>Cucujiformia</taxon>
        <taxon>Chrysomeloidea</taxon>
        <taxon>Chrysomelidae</taxon>
        <taxon>Galerucinae</taxon>
        <taxon>Diabroticina</taxon>
        <taxon>Diabroticites</taxon>
        <taxon>Diabrotica</taxon>
    </lineage>
</organism>